<organism evidence="1 2">
    <name type="scientific">Candidatus Gottesmanbacteria bacterium RIFCSPHIGHO2_02_FULL_40_13</name>
    <dbReference type="NCBI Taxonomy" id="1798384"/>
    <lineage>
        <taxon>Bacteria</taxon>
        <taxon>Candidatus Gottesmaniibacteriota</taxon>
    </lineage>
</organism>
<dbReference type="PANTHER" id="PTHR41930:SF1">
    <property type="entry name" value="DEPHOSPHO-COA KINASE"/>
    <property type="match status" value="1"/>
</dbReference>
<proteinExistence type="predicted"/>
<dbReference type="Proteomes" id="UP000177092">
    <property type="component" value="Unassembled WGS sequence"/>
</dbReference>
<dbReference type="STRING" id="1798384.A3D03_00700"/>
<evidence type="ECO:0000313" key="2">
    <source>
        <dbReference type="Proteomes" id="UP000177092"/>
    </source>
</evidence>
<comment type="caution">
    <text evidence="1">The sequence shown here is derived from an EMBL/GenBank/DDBJ whole genome shotgun (WGS) entry which is preliminary data.</text>
</comment>
<sequence length="185" mass="21527">MKRLLLILIGLPGSGKTTAADFLASHKIPVVRMGQITDEVLRKGKISFSEINENYIRRSLRKQYGDDIYARLTSHIIKELFLTHLVVAVDGLRTQSEYQFYLKLFKNLKLVLIESDTKWRYKRLMKRLVRSMSKIEAAKRDKWEKEIGLAKLKKRADYLITNNKSKKELETAMRAILASLIDQND</sequence>
<evidence type="ECO:0000313" key="1">
    <source>
        <dbReference type="EMBL" id="OGG20524.1"/>
    </source>
</evidence>
<dbReference type="InterPro" id="IPR027417">
    <property type="entry name" value="P-loop_NTPase"/>
</dbReference>
<dbReference type="EMBL" id="MFJN01000044">
    <property type="protein sequence ID" value="OGG20524.1"/>
    <property type="molecule type" value="Genomic_DNA"/>
</dbReference>
<name>A0A1F6A7L4_9BACT</name>
<dbReference type="SUPFAM" id="SSF52540">
    <property type="entry name" value="P-loop containing nucleoside triphosphate hydrolases"/>
    <property type="match status" value="1"/>
</dbReference>
<reference evidence="1 2" key="1">
    <citation type="journal article" date="2016" name="Nat. Commun.">
        <title>Thousands of microbial genomes shed light on interconnected biogeochemical processes in an aquifer system.</title>
        <authorList>
            <person name="Anantharaman K."/>
            <person name="Brown C.T."/>
            <person name="Hug L.A."/>
            <person name="Sharon I."/>
            <person name="Castelle C.J."/>
            <person name="Probst A.J."/>
            <person name="Thomas B.C."/>
            <person name="Singh A."/>
            <person name="Wilkins M.J."/>
            <person name="Karaoz U."/>
            <person name="Brodie E.L."/>
            <person name="Williams K.H."/>
            <person name="Hubbard S.S."/>
            <person name="Banfield J.F."/>
        </authorList>
    </citation>
    <scope>NUCLEOTIDE SEQUENCE [LARGE SCALE GENOMIC DNA]</scope>
</reference>
<gene>
    <name evidence="1" type="ORF">A3D03_00700</name>
</gene>
<protein>
    <recommendedName>
        <fullName evidence="3">Dephospho-CoA kinase</fullName>
    </recommendedName>
</protein>
<evidence type="ECO:0008006" key="3">
    <source>
        <dbReference type="Google" id="ProtNLM"/>
    </source>
</evidence>
<dbReference type="PANTHER" id="PTHR41930">
    <property type="entry name" value="UPF0200 PROTEIN MJ1399"/>
    <property type="match status" value="1"/>
</dbReference>
<dbReference type="Pfam" id="PF13238">
    <property type="entry name" value="AAA_18"/>
    <property type="match status" value="1"/>
</dbReference>
<accession>A0A1F6A7L4</accession>
<dbReference type="Gene3D" id="3.40.50.300">
    <property type="entry name" value="P-loop containing nucleotide triphosphate hydrolases"/>
    <property type="match status" value="1"/>
</dbReference>
<dbReference type="AlphaFoldDB" id="A0A1F6A7L4"/>